<evidence type="ECO:0000256" key="2">
    <source>
        <dbReference type="ARBA" id="ARBA00022428"/>
    </source>
</evidence>
<reference evidence="6" key="1">
    <citation type="journal article" date="2019" name="Int. J. Syst. Evol. Microbiol.">
        <title>The Global Catalogue of Microorganisms (GCM) 10K type strain sequencing project: providing services to taxonomists for standard genome sequencing and annotation.</title>
        <authorList>
            <consortium name="The Broad Institute Genomics Platform"/>
            <consortium name="The Broad Institute Genome Sequencing Center for Infectious Disease"/>
            <person name="Wu L."/>
            <person name="Ma J."/>
        </authorList>
    </citation>
    <scope>NUCLEOTIDE SEQUENCE [LARGE SCALE GENOMIC DNA]</scope>
    <source>
        <strain evidence="6">KCTC 52416</strain>
    </source>
</reference>
<dbReference type="SUPFAM" id="SSF53850">
    <property type="entry name" value="Periplasmic binding protein-like II"/>
    <property type="match status" value="1"/>
</dbReference>
<evidence type="ECO:0000256" key="1">
    <source>
        <dbReference type="ARBA" id="ARBA00004863"/>
    </source>
</evidence>
<dbReference type="EC" id="4.2.1.151" evidence="4"/>
<keyword evidence="2 4" id="KW-0474">Menaquinone biosynthesis</keyword>
<accession>A0ABV7JDQ2</accession>
<dbReference type="Pfam" id="PF02621">
    <property type="entry name" value="VitK2_biosynth"/>
    <property type="match status" value="1"/>
</dbReference>
<keyword evidence="3 4" id="KW-0456">Lyase</keyword>
<dbReference type="InterPro" id="IPR003773">
    <property type="entry name" value="Menaquinone_biosynth"/>
</dbReference>
<dbReference type="HAMAP" id="MF_00995">
    <property type="entry name" value="MqnA"/>
    <property type="match status" value="1"/>
</dbReference>
<dbReference type="EMBL" id="JBHRTA010000004">
    <property type="protein sequence ID" value="MFC3196201.1"/>
    <property type="molecule type" value="Genomic_DNA"/>
</dbReference>
<dbReference type="PANTHER" id="PTHR37690">
    <property type="entry name" value="CHORISMATE DEHYDRATASE"/>
    <property type="match status" value="1"/>
</dbReference>
<comment type="pathway">
    <text evidence="1 4">Quinol/quinone metabolism; menaquinone biosynthesis.</text>
</comment>
<name>A0ABV7JDQ2_9SPHI</name>
<dbReference type="PANTHER" id="PTHR37690:SF1">
    <property type="entry name" value="CHORISMATE DEHYDRATASE"/>
    <property type="match status" value="1"/>
</dbReference>
<sequence>MEKTKISVVSYTNTLPFVHGLQHSPIIEQITLSFDVPSRCASKLIDGQADLGIVPVAALLDIANPQIVSDYCLGADGAVNSVFIFSEKPAREIKTLRLDRQSKTSNGLAQILLRHYWKQEVTIVEGNADAYVEIGDRTFGKQQLHPYAYDLAFHWREFTGLPFAFAVWVANKPLSPAFVKGFNEALAYGLDQREKLIEKLPSKSDFDYREYLMENIDYHYNEGKKAAVSMFLRLMETLEPHPINHYAG</sequence>
<dbReference type="Gene3D" id="3.40.190.10">
    <property type="entry name" value="Periplasmic binding protein-like II"/>
    <property type="match status" value="2"/>
</dbReference>
<dbReference type="CDD" id="cd13634">
    <property type="entry name" value="PBP2_Sco4506"/>
    <property type="match status" value="1"/>
</dbReference>
<evidence type="ECO:0000256" key="3">
    <source>
        <dbReference type="ARBA" id="ARBA00023239"/>
    </source>
</evidence>
<gene>
    <name evidence="4" type="primary">mqnA</name>
    <name evidence="5" type="ORF">ACFOET_01110</name>
</gene>
<proteinExistence type="inferred from homology"/>
<dbReference type="Proteomes" id="UP001595526">
    <property type="component" value="Unassembled WGS sequence"/>
</dbReference>
<comment type="function">
    <text evidence="4">Catalyzes the dehydration of chorismate into 3-[(1-carboxyvinyl)oxy]benzoate, a step in the biosynthesis of menaquinone (MK, vitamin K2).</text>
</comment>
<comment type="similarity">
    <text evidence="4">Belongs to the MqnA/MqnD family. MqnA subfamily.</text>
</comment>
<organism evidence="5 6">
    <name type="scientific">Parapedobacter deserti</name>
    <dbReference type="NCBI Taxonomy" id="1912957"/>
    <lineage>
        <taxon>Bacteria</taxon>
        <taxon>Pseudomonadati</taxon>
        <taxon>Bacteroidota</taxon>
        <taxon>Sphingobacteriia</taxon>
        <taxon>Sphingobacteriales</taxon>
        <taxon>Sphingobacteriaceae</taxon>
        <taxon>Parapedobacter</taxon>
    </lineage>
</organism>
<evidence type="ECO:0000313" key="5">
    <source>
        <dbReference type="EMBL" id="MFC3196201.1"/>
    </source>
</evidence>
<evidence type="ECO:0000313" key="6">
    <source>
        <dbReference type="Proteomes" id="UP001595526"/>
    </source>
</evidence>
<keyword evidence="6" id="KW-1185">Reference proteome</keyword>
<dbReference type="InterPro" id="IPR030868">
    <property type="entry name" value="MqnA"/>
</dbReference>
<protein>
    <recommendedName>
        <fullName evidence="4">Chorismate dehydratase</fullName>
        <ecNumber evidence="4">4.2.1.151</ecNumber>
    </recommendedName>
    <alternativeName>
        <fullName evidence="4">Menaquinone biosynthetic enzyme MqnA</fullName>
    </alternativeName>
</protein>
<comment type="caution">
    <text evidence="5">The sequence shown here is derived from an EMBL/GenBank/DDBJ whole genome shotgun (WGS) entry which is preliminary data.</text>
</comment>
<dbReference type="RefSeq" id="WP_379018687.1">
    <property type="nucleotide sequence ID" value="NZ_JBHRTA010000004.1"/>
</dbReference>
<comment type="catalytic activity">
    <reaction evidence="4">
        <text>chorismate = 3-[(1-carboxyvinyl)-oxy]benzoate + H2O</text>
        <dbReference type="Rhea" id="RHEA:40051"/>
        <dbReference type="ChEBI" id="CHEBI:15377"/>
        <dbReference type="ChEBI" id="CHEBI:29748"/>
        <dbReference type="ChEBI" id="CHEBI:76981"/>
        <dbReference type="EC" id="4.2.1.151"/>
    </reaction>
</comment>
<evidence type="ECO:0000256" key="4">
    <source>
        <dbReference type="HAMAP-Rule" id="MF_00995"/>
    </source>
</evidence>